<feature type="domain" description="PLAC" evidence="7">
    <location>
        <begin position="330"/>
        <end position="367"/>
    </location>
</feature>
<dbReference type="SUPFAM" id="SSF82895">
    <property type="entry name" value="TSP-1 type 1 repeat"/>
    <property type="match status" value="5"/>
</dbReference>
<accession>A0A8W8I5X2</accession>
<dbReference type="FunFam" id="2.20.100.10:FF:000005">
    <property type="entry name" value="ADAM metallopeptidase with thrombospondin type 1 motif 9"/>
    <property type="match status" value="3"/>
</dbReference>
<dbReference type="GO" id="GO:0031012">
    <property type="term" value="C:extracellular matrix"/>
    <property type="evidence" value="ECO:0007669"/>
    <property type="project" value="TreeGrafter"/>
</dbReference>
<dbReference type="Pfam" id="PF19030">
    <property type="entry name" value="TSP1_ADAMTS"/>
    <property type="match status" value="5"/>
</dbReference>
<evidence type="ECO:0000313" key="9">
    <source>
        <dbReference type="Proteomes" id="UP000005408"/>
    </source>
</evidence>
<dbReference type="InterPro" id="IPR050439">
    <property type="entry name" value="ADAMTS_ADAMTS-like"/>
</dbReference>
<protein>
    <recommendedName>
        <fullName evidence="10">PLAC domain-containing protein</fullName>
    </recommendedName>
</protein>
<keyword evidence="9" id="KW-1185">Reference proteome</keyword>
<dbReference type="PROSITE" id="PS50287">
    <property type="entry name" value="SRCR_2"/>
    <property type="match status" value="1"/>
</dbReference>
<proteinExistence type="predicted"/>
<dbReference type="Pfam" id="PF08686">
    <property type="entry name" value="PLAC"/>
    <property type="match status" value="1"/>
</dbReference>
<sequence length="375" mass="42405">MQSRYDWRIVGFTECSLTCGRGVQQTKIVCLERDRNLIVTDDNCVPTTRPCQYRRSSVTSEYVRLGGTSEIGRIAACLVDVACRHAQWSVLRESQWKVGDWQKCSSVCGKGERRRLVVCHSVDDRNVTDDQCEGLKPLDIQICDMGSCAQGWFHSPWSRKCFPSCGRGHRSRQVYCSSPDGSQISEAKCQSKKPKQKKACRNKRPCGGYWFAGPWSECSSTCGSGVQERSVICVKKLDKKLFTIVGKENCRGRDKPEMERPCEQLPPCQPQWFMTPWTQCSASCGTGTRTREVRCMDPELAPSSTCTANKKPSQQNICNTQPCTDESVQQDPSCKDVYKFCRLAGPARLCSYPFYQENCCSSCQTYQHRKTKEKP</sequence>
<evidence type="ECO:0000259" key="6">
    <source>
        <dbReference type="PROSITE" id="PS50287"/>
    </source>
</evidence>
<dbReference type="AlphaFoldDB" id="A0A8W8I5X2"/>
<dbReference type="GO" id="GO:0030198">
    <property type="term" value="P:extracellular matrix organization"/>
    <property type="evidence" value="ECO:0007669"/>
    <property type="project" value="TreeGrafter"/>
</dbReference>
<comment type="caution">
    <text evidence="5">Lacks conserved residue(s) required for the propagation of feature annotation.</text>
</comment>
<dbReference type="SMART" id="SM00209">
    <property type="entry name" value="TSP1"/>
    <property type="match status" value="4"/>
</dbReference>
<evidence type="ECO:0000259" key="7">
    <source>
        <dbReference type="PROSITE" id="PS50900"/>
    </source>
</evidence>
<evidence type="ECO:0000256" key="4">
    <source>
        <dbReference type="ARBA" id="ARBA00022737"/>
    </source>
</evidence>
<feature type="domain" description="SRCR" evidence="6">
    <location>
        <begin position="63"/>
        <end position="177"/>
    </location>
</feature>
<evidence type="ECO:0000256" key="1">
    <source>
        <dbReference type="ARBA" id="ARBA00004613"/>
    </source>
</evidence>
<dbReference type="GO" id="GO:0005576">
    <property type="term" value="C:extracellular region"/>
    <property type="evidence" value="ECO:0007669"/>
    <property type="project" value="UniProtKB-SubCell"/>
</dbReference>
<keyword evidence="3" id="KW-0732">Signal</keyword>
<dbReference type="PANTHER" id="PTHR13723">
    <property type="entry name" value="ADAMTS A DISINTEGRIN AND METALLOPROTEASE WITH THROMBOSPONDIN MOTIFS PROTEASE"/>
    <property type="match status" value="1"/>
</dbReference>
<dbReference type="PANTHER" id="PTHR13723:SF281">
    <property type="entry name" value="PAPILIN"/>
    <property type="match status" value="1"/>
</dbReference>
<evidence type="ECO:0000256" key="3">
    <source>
        <dbReference type="ARBA" id="ARBA00022729"/>
    </source>
</evidence>
<dbReference type="Gene3D" id="2.20.100.10">
    <property type="entry name" value="Thrombospondin type-1 (TSP1) repeat"/>
    <property type="match status" value="3"/>
</dbReference>
<dbReference type="PROSITE" id="PS50092">
    <property type="entry name" value="TSP1"/>
    <property type="match status" value="4"/>
</dbReference>
<dbReference type="GO" id="GO:0006508">
    <property type="term" value="P:proteolysis"/>
    <property type="evidence" value="ECO:0007669"/>
    <property type="project" value="TreeGrafter"/>
</dbReference>
<dbReference type="Proteomes" id="UP000005408">
    <property type="component" value="Unassembled WGS sequence"/>
</dbReference>
<dbReference type="GO" id="GO:0016020">
    <property type="term" value="C:membrane"/>
    <property type="evidence" value="ECO:0007669"/>
    <property type="project" value="InterPro"/>
</dbReference>
<reference evidence="8" key="1">
    <citation type="submission" date="2022-08" db="UniProtKB">
        <authorList>
            <consortium name="EnsemblMetazoa"/>
        </authorList>
    </citation>
    <scope>IDENTIFICATION</scope>
    <source>
        <strain evidence="8">05x7-T-G4-1.051#20</strain>
    </source>
</reference>
<dbReference type="InterPro" id="IPR010909">
    <property type="entry name" value="PLAC"/>
</dbReference>
<dbReference type="EnsemblMetazoa" id="G12719.6">
    <property type="protein sequence ID" value="G12719.6:cds"/>
    <property type="gene ID" value="G12719"/>
</dbReference>
<dbReference type="PROSITE" id="PS50900">
    <property type="entry name" value="PLAC"/>
    <property type="match status" value="1"/>
</dbReference>
<comment type="subcellular location">
    <subcellularLocation>
        <location evidence="1">Secreted</location>
    </subcellularLocation>
</comment>
<evidence type="ECO:0000256" key="2">
    <source>
        <dbReference type="ARBA" id="ARBA00022525"/>
    </source>
</evidence>
<evidence type="ECO:0000313" key="8">
    <source>
        <dbReference type="EnsemblMetazoa" id="G12719.6:cds"/>
    </source>
</evidence>
<evidence type="ECO:0008006" key="10">
    <source>
        <dbReference type="Google" id="ProtNLM"/>
    </source>
</evidence>
<dbReference type="InterPro" id="IPR036383">
    <property type="entry name" value="TSP1_rpt_sf"/>
</dbReference>
<dbReference type="InterPro" id="IPR001190">
    <property type="entry name" value="SRCR"/>
</dbReference>
<keyword evidence="4" id="KW-0677">Repeat</keyword>
<name>A0A8W8I5X2_MAGGI</name>
<evidence type="ECO:0000256" key="5">
    <source>
        <dbReference type="PROSITE-ProRule" id="PRU00196"/>
    </source>
</evidence>
<dbReference type="GO" id="GO:0004222">
    <property type="term" value="F:metalloendopeptidase activity"/>
    <property type="evidence" value="ECO:0007669"/>
    <property type="project" value="TreeGrafter"/>
</dbReference>
<keyword evidence="2" id="KW-0964">Secreted</keyword>
<organism evidence="8 9">
    <name type="scientific">Magallana gigas</name>
    <name type="common">Pacific oyster</name>
    <name type="synonym">Crassostrea gigas</name>
    <dbReference type="NCBI Taxonomy" id="29159"/>
    <lineage>
        <taxon>Eukaryota</taxon>
        <taxon>Metazoa</taxon>
        <taxon>Spiralia</taxon>
        <taxon>Lophotrochozoa</taxon>
        <taxon>Mollusca</taxon>
        <taxon>Bivalvia</taxon>
        <taxon>Autobranchia</taxon>
        <taxon>Pteriomorphia</taxon>
        <taxon>Ostreida</taxon>
        <taxon>Ostreoidea</taxon>
        <taxon>Ostreidae</taxon>
        <taxon>Magallana</taxon>
    </lineage>
</organism>
<dbReference type="InterPro" id="IPR000884">
    <property type="entry name" value="TSP1_rpt"/>
</dbReference>